<gene>
    <name evidence="18" type="ORF">FB556_2046</name>
</gene>
<keyword evidence="7" id="KW-0228">DNA excision</keyword>
<dbReference type="InterPro" id="IPR003439">
    <property type="entry name" value="ABC_transporter-like_ATP-bd"/>
</dbReference>
<dbReference type="SMART" id="SM00382">
    <property type="entry name" value="AAA"/>
    <property type="match status" value="2"/>
</dbReference>
<comment type="caution">
    <text evidence="18">The sequence shown here is derived from an EMBL/GenBank/DDBJ whole genome shotgun (WGS) entry which is preliminary data.</text>
</comment>
<evidence type="ECO:0000256" key="2">
    <source>
        <dbReference type="ARBA" id="ARBA00022490"/>
    </source>
</evidence>
<dbReference type="GO" id="GO:0005737">
    <property type="term" value="C:cytoplasm"/>
    <property type="evidence" value="ECO:0007669"/>
    <property type="project" value="UniProtKB-SubCell"/>
</dbReference>
<dbReference type="GO" id="GO:0005524">
    <property type="term" value="F:ATP binding"/>
    <property type="evidence" value="ECO:0007669"/>
    <property type="project" value="UniProtKB-KW"/>
</dbReference>
<dbReference type="InterPro" id="IPR017871">
    <property type="entry name" value="ABC_transporter-like_CS"/>
</dbReference>
<dbReference type="Proteomes" id="UP000319746">
    <property type="component" value="Unassembled WGS sequence"/>
</dbReference>
<dbReference type="RefSeq" id="WP_141867236.1">
    <property type="nucleotide sequence ID" value="NZ_BAABAN010000001.1"/>
</dbReference>
<keyword evidence="4" id="KW-0677">Repeat</keyword>
<comment type="subcellular location">
    <subcellularLocation>
        <location evidence="1">Cytoplasm</location>
    </subcellularLocation>
</comment>
<dbReference type="GO" id="GO:0003677">
    <property type="term" value="F:DNA binding"/>
    <property type="evidence" value="ECO:0007669"/>
    <property type="project" value="UniProtKB-KW"/>
</dbReference>
<keyword evidence="9" id="KW-0862">Zinc</keyword>
<accession>A0A543AG51</accession>
<dbReference type="Gene3D" id="1.20.1580.10">
    <property type="entry name" value="ABC transporter ATPase like domain"/>
    <property type="match status" value="2"/>
</dbReference>
<dbReference type="GO" id="GO:0004518">
    <property type="term" value="F:nuclease activity"/>
    <property type="evidence" value="ECO:0007669"/>
    <property type="project" value="UniProtKB-KW"/>
</dbReference>
<evidence type="ECO:0000259" key="17">
    <source>
        <dbReference type="PROSITE" id="PS50893"/>
    </source>
</evidence>
<keyword evidence="19" id="KW-1185">Reference proteome</keyword>
<dbReference type="PROSITE" id="PS00211">
    <property type="entry name" value="ABC_TRANSPORTER_1"/>
    <property type="match status" value="1"/>
</dbReference>
<evidence type="ECO:0000256" key="15">
    <source>
        <dbReference type="ARBA" id="ARBA00039316"/>
    </source>
</evidence>
<keyword evidence="5" id="KW-0547">Nucleotide-binding</keyword>
<reference evidence="18 19" key="1">
    <citation type="submission" date="2019-06" db="EMBL/GenBank/DDBJ databases">
        <title>Sequencing the genomes of 1000 actinobacteria strains.</title>
        <authorList>
            <person name="Klenk H.-P."/>
        </authorList>
    </citation>
    <scope>NUCLEOTIDE SEQUENCE [LARGE SCALE GENOMIC DNA]</scope>
    <source>
        <strain evidence="18 19">DSM 24083</strain>
    </source>
</reference>
<evidence type="ECO:0000256" key="10">
    <source>
        <dbReference type="ARBA" id="ARBA00022840"/>
    </source>
</evidence>
<dbReference type="PANTHER" id="PTHR43152">
    <property type="entry name" value="UVRABC SYSTEM PROTEIN A"/>
    <property type="match status" value="1"/>
</dbReference>
<dbReference type="SUPFAM" id="SSF52540">
    <property type="entry name" value="P-loop containing nucleoside triphosphate hydrolases"/>
    <property type="match status" value="2"/>
</dbReference>
<evidence type="ECO:0000256" key="13">
    <source>
        <dbReference type="ARBA" id="ARBA00023204"/>
    </source>
</evidence>
<dbReference type="Pfam" id="PF17755">
    <property type="entry name" value="UvrA_DNA-bind"/>
    <property type="match status" value="1"/>
</dbReference>
<dbReference type="PROSITE" id="PS50893">
    <property type="entry name" value="ABC_TRANSPORTER_2"/>
    <property type="match status" value="1"/>
</dbReference>
<dbReference type="InterPro" id="IPR027417">
    <property type="entry name" value="P-loop_NTPase"/>
</dbReference>
<evidence type="ECO:0000256" key="16">
    <source>
        <dbReference type="ARBA" id="ARBA00042156"/>
    </source>
</evidence>
<comment type="similarity">
    <text evidence="14">Belongs to the ABC transporter superfamily. UvrA family.</text>
</comment>
<evidence type="ECO:0000256" key="1">
    <source>
        <dbReference type="ARBA" id="ARBA00004496"/>
    </source>
</evidence>
<protein>
    <recommendedName>
        <fullName evidence="15">UvrABC system protein A</fullName>
    </recommendedName>
    <alternativeName>
        <fullName evidence="16">Excinuclease ABC subunit A</fullName>
    </alternativeName>
</protein>
<sequence length="839" mass="90208">MTTSSDTDVVRVVDAKLHNLKNVSVEFPRGAVVAFTGVSGSGKSSLAFGTIHGEAQRKYLESVAPFARRLIGSAVDPQVELVEGMPPTVALEQRTSAGGARSDVGTVSALSNSLRLLFSRSGDHPDDILDRTHGIAGGRLTAGHFSPYTTEGMCPDCQGVGKQYEPTEELMVPDPNVSILDGAIAAWPGAWLGKNFREILETLGVDTARPWRELDQATRDWILYTDETPIITVLPVREAGRTQGPYEGKWESVSGYLRRTVAATQSDKNRARALAFFTSRTCPTCHGHRLNPAALQVRYLDAAIWELTQLDLNALLDLLQGRYDHITSLDPRNDGPEIGAERILLPTTLAILNAVTELGLGHLTMDRPANTLSTGELQRLRLASQVHEGLFGVAYVLDEPSAGLHPAEKHTLSKLFARFIADGNSVLLVEHDMSLVAQADWIVDVGPKAGVRGGRIVYSGPTHGLGNVEESVTARFVHPEPLRLNDSARHAARGALHLTGITARNIVDQDVTIPLGQLTAVTGVSGAGKSTLVTHVIGGLVQEAVSTTVTDEPTEEDASTEDAISVASVEGLEQIKRLVHITQRPIGRTPRSVVATYTGLFDRVRRIFADTDQARRRDWGIGRFSFNVAEGRCSECSGLGQIEVELIFLPGSYATCPVCHGQRFNQETLEVSWRGYTVAEILALSVTEAKTVFDDEPQVLRALQALEAIGLGYITLGQRATELSGGEAQRVKLATELQRNTVAHTLYLLDEPSTGLHPADVNLLNAQLHRLVDQGHTVILAEHHQAMIATADYVIDLGPGAGAAGGRVVAATTPAGLAETEESVTGHYLAAEATITVTD</sequence>
<dbReference type="Gene3D" id="3.40.50.300">
    <property type="entry name" value="P-loop containing nucleotide triphosphate hydrolases"/>
    <property type="match status" value="2"/>
</dbReference>
<name>A0A543AG51_9MICC</name>
<keyword evidence="8" id="KW-0863">Zinc-finger</keyword>
<keyword evidence="10" id="KW-0067">ATP-binding</keyword>
<dbReference type="InterPro" id="IPR003593">
    <property type="entry name" value="AAA+_ATPase"/>
</dbReference>
<evidence type="ECO:0000256" key="4">
    <source>
        <dbReference type="ARBA" id="ARBA00022737"/>
    </source>
</evidence>
<evidence type="ECO:0000256" key="6">
    <source>
        <dbReference type="ARBA" id="ARBA00022763"/>
    </source>
</evidence>
<evidence type="ECO:0000256" key="7">
    <source>
        <dbReference type="ARBA" id="ARBA00022769"/>
    </source>
</evidence>
<proteinExistence type="inferred from homology"/>
<evidence type="ECO:0000256" key="8">
    <source>
        <dbReference type="ARBA" id="ARBA00022771"/>
    </source>
</evidence>
<keyword evidence="11" id="KW-0267">Excision nuclease</keyword>
<dbReference type="EMBL" id="VFOU01000003">
    <property type="protein sequence ID" value="TQL71558.1"/>
    <property type="molecule type" value="Genomic_DNA"/>
</dbReference>
<dbReference type="AlphaFoldDB" id="A0A543AG51"/>
<keyword evidence="12" id="KW-0238">DNA-binding</keyword>
<feature type="domain" description="ABC transporter" evidence="17">
    <location>
        <begin position="482"/>
        <end position="824"/>
    </location>
</feature>
<keyword evidence="13" id="KW-0234">DNA repair</keyword>
<evidence type="ECO:0000313" key="19">
    <source>
        <dbReference type="Proteomes" id="UP000319746"/>
    </source>
</evidence>
<dbReference type="PANTHER" id="PTHR43152:SF1">
    <property type="entry name" value="UVRA PROTEIN"/>
    <property type="match status" value="1"/>
</dbReference>
<dbReference type="Gene3D" id="1.10.8.280">
    <property type="entry name" value="ABC transporter ATPase domain-like"/>
    <property type="match status" value="1"/>
</dbReference>
<keyword evidence="6" id="KW-0227">DNA damage</keyword>
<evidence type="ECO:0000256" key="3">
    <source>
        <dbReference type="ARBA" id="ARBA00022723"/>
    </source>
</evidence>
<dbReference type="GO" id="GO:0016887">
    <property type="term" value="F:ATP hydrolysis activity"/>
    <property type="evidence" value="ECO:0007669"/>
    <property type="project" value="InterPro"/>
</dbReference>
<evidence type="ECO:0000256" key="14">
    <source>
        <dbReference type="ARBA" id="ARBA00038000"/>
    </source>
</evidence>
<keyword evidence="3" id="KW-0479">Metal-binding</keyword>
<dbReference type="InterPro" id="IPR041552">
    <property type="entry name" value="UvrA_DNA-bd"/>
</dbReference>
<dbReference type="GO" id="GO:0008270">
    <property type="term" value="F:zinc ion binding"/>
    <property type="evidence" value="ECO:0007669"/>
    <property type="project" value="UniProtKB-KW"/>
</dbReference>
<organism evidence="18 19">
    <name type="scientific">Enteractinococcus coprophilus</name>
    <dbReference type="NCBI Taxonomy" id="1027633"/>
    <lineage>
        <taxon>Bacteria</taxon>
        <taxon>Bacillati</taxon>
        <taxon>Actinomycetota</taxon>
        <taxon>Actinomycetes</taxon>
        <taxon>Micrococcales</taxon>
        <taxon>Micrococcaceae</taxon>
    </lineage>
</organism>
<evidence type="ECO:0000256" key="11">
    <source>
        <dbReference type="ARBA" id="ARBA00022881"/>
    </source>
</evidence>
<evidence type="ECO:0000256" key="9">
    <source>
        <dbReference type="ARBA" id="ARBA00022833"/>
    </source>
</evidence>
<evidence type="ECO:0000256" key="12">
    <source>
        <dbReference type="ARBA" id="ARBA00023125"/>
    </source>
</evidence>
<dbReference type="OrthoDB" id="9809851at2"/>
<dbReference type="GO" id="GO:0006281">
    <property type="term" value="P:DNA repair"/>
    <property type="evidence" value="ECO:0007669"/>
    <property type="project" value="UniProtKB-KW"/>
</dbReference>
<keyword evidence="2" id="KW-0963">Cytoplasm</keyword>
<evidence type="ECO:0000256" key="5">
    <source>
        <dbReference type="ARBA" id="ARBA00022741"/>
    </source>
</evidence>
<evidence type="ECO:0000313" key="18">
    <source>
        <dbReference type="EMBL" id="TQL71558.1"/>
    </source>
</evidence>